<dbReference type="HOGENOM" id="CLU_033323_9_4_7"/>
<feature type="active site" description="Proton donor/acceptor" evidence="1">
    <location>
        <position position="87"/>
    </location>
</feature>
<feature type="binding site" evidence="2">
    <location>
        <begin position="87"/>
        <end position="90"/>
    </location>
    <ligand>
        <name>substrate</name>
    </ligand>
</feature>
<name>B8JG17_ANAD2</name>
<dbReference type="SMART" id="SM00855">
    <property type="entry name" value="PGAM"/>
    <property type="match status" value="1"/>
</dbReference>
<evidence type="ECO:0000313" key="4">
    <source>
        <dbReference type="Proteomes" id="UP000007089"/>
    </source>
</evidence>
<dbReference type="GO" id="GO:0016791">
    <property type="term" value="F:phosphatase activity"/>
    <property type="evidence" value="ECO:0007669"/>
    <property type="project" value="TreeGrafter"/>
</dbReference>
<accession>B8JG17</accession>
<dbReference type="Gene3D" id="3.40.50.1240">
    <property type="entry name" value="Phosphoglycerate mutase-like"/>
    <property type="match status" value="1"/>
</dbReference>
<feature type="active site" description="Tele-phosphohistidine intermediate" evidence="1">
    <location>
        <position position="13"/>
    </location>
</feature>
<dbReference type="SUPFAM" id="SSF53254">
    <property type="entry name" value="Phosphoglycerate mutase-like"/>
    <property type="match status" value="1"/>
</dbReference>
<evidence type="ECO:0000256" key="2">
    <source>
        <dbReference type="PIRSR" id="PIRSR613078-2"/>
    </source>
</evidence>
<dbReference type="Pfam" id="PF00300">
    <property type="entry name" value="His_Phos_1"/>
    <property type="match status" value="1"/>
</dbReference>
<dbReference type="AlphaFoldDB" id="B8JG17"/>
<dbReference type="InterPro" id="IPR050275">
    <property type="entry name" value="PGM_Phosphatase"/>
</dbReference>
<dbReference type="InterPro" id="IPR029033">
    <property type="entry name" value="His_PPase_superfam"/>
</dbReference>
<reference evidence="3" key="1">
    <citation type="submission" date="2009-01" db="EMBL/GenBank/DDBJ databases">
        <title>Complete sequence of Anaeromyxobacter dehalogenans 2CP-1.</title>
        <authorList>
            <consortium name="US DOE Joint Genome Institute"/>
            <person name="Lucas S."/>
            <person name="Copeland A."/>
            <person name="Lapidus A."/>
            <person name="Glavina del Rio T."/>
            <person name="Dalin E."/>
            <person name="Tice H."/>
            <person name="Bruce D."/>
            <person name="Goodwin L."/>
            <person name="Pitluck S."/>
            <person name="Saunders E."/>
            <person name="Brettin T."/>
            <person name="Detter J.C."/>
            <person name="Han C."/>
            <person name="Larimer F."/>
            <person name="Land M."/>
            <person name="Hauser L."/>
            <person name="Kyrpides N."/>
            <person name="Ovchinnikova G."/>
            <person name="Beliaev A.S."/>
            <person name="Richardson P."/>
        </authorList>
    </citation>
    <scope>NUCLEOTIDE SEQUENCE</scope>
    <source>
        <strain evidence="3">2CP-1</strain>
    </source>
</reference>
<dbReference type="InterPro" id="IPR001345">
    <property type="entry name" value="PG/BPGM_mutase_AS"/>
</dbReference>
<dbReference type="CDD" id="cd07067">
    <property type="entry name" value="HP_PGM_like"/>
    <property type="match status" value="1"/>
</dbReference>
<dbReference type="PROSITE" id="PS00175">
    <property type="entry name" value="PG_MUTASE"/>
    <property type="match status" value="1"/>
</dbReference>
<dbReference type="InterPro" id="IPR013078">
    <property type="entry name" value="His_Pase_superF_clade-1"/>
</dbReference>
<dbReference type="GO" id="GO:0005737">
    <property type="term" value="C:cytoplasm"/>
    <property type="evidence" value="ECO:0007669"/>
    <property type="project" value="TreeGrafter"/>
</dbReference>
<dbReference type="KEGG" id="acp:A2cp1_3085"/>
<dbReference type="Proteomes" id="UP000007089">
    <property type="component" value="Chromosome"/>
</dbReference>
<dbReference type="RefSeq" id="WP_012634145.1">
    <property type="nucleotide sequence ID" value="NC_011891.1"/>
</dbReference>
<evidence type="ECO:0000313" key="3">
    <source>
        <dbReference type="EMBL" id="ACL66420.1"/>
    </source>
</evidence>
<gene>
    <name evidence="3" type="ordered locus">A2cp1_3085</name>
</gene>
<keyword evidence="4" id="KW-1185">Reference proteome</keyword>
<sequence>MPPPERHLLLARHGETDWNAAGRLQGQTDVPLNATGRAQALALAARLRAEGIRAIASSDLSRARGTAEIVGGALGLELALVDADLRERGYGAWEGLTRGECEVRHPDAWARHLADPRTPPPGGETHDALLARVVPAVHRVAERLASPALLVTHGGVIRAFLSAVLDAGPGGRVVAPRLVPNGGVWRVRLVAGRVIGAVALDGIEP</sequence>
<evidence type="ECO:0000256" key="1">
    <source>
        <dbReference type="PIRSR" id="PIRSR613078-1"/>
    </source>
</evidence>
<proteinExistence type="predicted"/>
<feature type="binding site" evidence="2">
    <location>
        <position position="62"/>
    </location>
    <ligand>
        <name>substrate</name>
    </ligand>
</feature>
<protein>
    <submittedName>
        <fullName evidence="3">Phosphoglycerate mutase</fullName>
    </submittedName>
</protein>
<dbReference type="EMBL" id="CP001359">
    <property type="protein sequence ID" value="ACL66420.1"/>
    <property type="molecule type" value="Genomic_DNA"/>
</dbReference>
<dbReference type="PANTHER" id="PTHR48100:SF62">
    <property type="entry name" value="GLUCOSYL-3-PHOSPHOGLYCERATE PHOSPHATASE"/>
    <property type="match status" value="1"/>
</dbReference>
<dbReference type="PANTHER" id="PTHR48100">
    <property type="entry name" value="BROAD-SPECIFICITY PHOSPHATASE YOR283W-RELATED"/>
    <property type="match status" value="1"/>
</dbReference>
<organism evidence="3 4">
    <name type="scientific">Anaeromyxobacter dehalogenans (strain ATCC BAA-258 / DSM 21875 / 2CP-1)</name>
    <dbReference type="NCBI Taxonomy" id="455488"/>
    <lineage>
        <taxon>Bacteria</taxon>
        <taxon>Pseudomonadati</taxon>
        <taxon>Myxococcota</taxon>
        <taxon>Myxococcia</taxon>
        <taxon>Myxococcales</taxon>
        <taxon>Cystobacterineae</taxon>
        <taxon>Anaeromyxobacteraceae</taxon>
        <taxon>Anaeromyxobacter</taxon>
    </lineage>
</organism>
<feature type="binding site" evidence="2">
    <location>
        <begin position="12"/>
        <end position="19"/>
    </location>
    <ligand>
        <name>substrate</name>
    </ligand>
</feature>